<organism evidence="1 2">
    <name type="scientific">candidate division TM6 bacterium JCVI TM6SC1</name>
    <dbReference type="NCBI Taxonomy" id="1306947"/>
    <lineage>
        <taxon>Bacteria</taxon>
        <taxon>Candidatus Babelota</taxon>
        <taxon>Vermiphilus</taxon>
    </lineage>
</organism>
<keyword evidence="2" id="KW-1185">Reference proteome</keyword>
<reference evidence="1 2" key="1">
    <citation type="journal article" date="2013" name="Proc. Natl. Acad. Sci. U.S.A.">
        <title>Candidate phylum TM6 genome recovered from a hospital sink biofilm provides genomic insights into this uncultivated phylum.</title>
        <authorList>
            <person name="McLean J.S."/>
            <person name="Lombardo M.J."/>
            <person name="Badger J.H."/>
            <person name="Edlund A."/>
            <person name="Novotny M."/>
            <person name="Yee-Greenbaum J."/>
            <person name="Vyahhi N."/>
            <person name="Hall A.P."/>
            <person name="Yang Y."/>
            <person name="Dupont C.L."/>
            <person name="Ziegler M.G."/>
            <person name="Chitsaz H."/>
            <person name="Allen A.E."/>
            <person name="Yooseph S."/>
            <person name="Tesler G."/>
            <person name="Pevzner P.A."/>
            <person name="Friedman R.M."/>
            <person name="Nealson K.H."/>
            <person name="Venter J.C."/>
            <person name="Lasken R.S."/>
        </authorList>
    </citation>
    <scope>NUCLEOTIDE SEQUENCE [LARGE SCALE GENOMIC DNA]</scope>
    <source>
        <strain evidence="1 2">TM6SC1</strain>
    </source>
</reference>
<gene>
    <name evidence="1" type="ORF">J120_00380</name>
</gene>
<dbReference type="Proteomes" id="UP000032214">
    <property type="component" value="Unassembled WGS sequence"/>
</dbReference>
<sequence length="790" mass="90164">MRAQLFLLYLLANTSHYIHAMQADHLEYTFSRWDEQLHLAQTRLQSNLEKALDTLLSIKGNNFASFQKDLIPLLKTIQRDINVTFKPFMQHIYVPKPHRDACTQVLNVISNRLTKCITHLALSTSTTSDNLLQLHKYLIRSLFFIYHSFFTIVSEQQPGYFQNFTQLIHAARAIQKEIFPDNTALKDALVTQMNDHESKRIVACKIRQLTQVLQNTILSIEAYYFCTESDADEYTNPDIKLINSHLDTLKKFEQAFTGFYACPRTTHQIHEFLEHFAQGILFIQQRLSSVIEKKRLGLTNSLEFIESREKLSVSDALTEFANYRKNISKDTNTWLASTLNGFSIPALPTIPNPFQAVTEMGASVANQIGEPVLEATSHILKTTHQLAAHISTTFKNLPNQLDHIDSIQKGNNIITKLLHYVINLVKKHLLAATNSTLSSTADMVMEFANTCTVLAETAERLKDCCHNTRLPEIAGLDKAIVNKCLAFVGLRHLEKITILSKEYNPFLSISTLYNYMLAQRKHGNNLPCIPASIINLMPSQFVSQYTKDLAPVLDTWERLYKHEKAIIVNNCKYISPNVLEHISSSLQDHENISRTMVENLYSFIWATRNHIAQEETAHYVKNTQNHWQSKLLENNEEIKKLKDSINTLQIDHDLIKLSWKNLWLGGILKRYYINAQMDQLDKQLQGFESIGTTITNNLEIIKECKQSIEQKIHDAHFLLTTLKDNVACYNSLPNISTIIQTLTDKVDSSFSLYGAPFINQEYNNLSDSLIGSVYSQSGFDVDGDSSVALQ</sequence>
<protein>
    <submittedName>
        <fullName evidence="1">Uncharacterized protein</fullName>
    </submittedName>
</protein>
<name>A0A0D2JEC6_9BACT</name>
<dbReference type="AlphaFoldDB" id="A0A0D2JEC6"/>
<dbReference type="EMBL" id="ARQD01000001">
    <property type="protein sequence ID" value="KIX85426.1"/>
    <property type="molecule type" value="Genomic_DNA"/>
</dbReference>
<accession>A0A0D2JEC6</accession>
<proteinExistence type="predicted"/>
<evidence type="ECO:0000313" key="1">
    <source>
        <dbReference type="EMBL" id="KIX85426.1"/>
    </source>
</evidence>
<dbReference type="STRING" id="1306947.J120_00380"/>
<evidence type="ECO:0000313" key="2">
    <source>
        <dbReference type="Proteomes" id="UP000032214"/>
    </source>
</evidence>
<comment type="caution">
    <text evidence="1">The sequence shown here is derived from an EMBL/GenBank/DDBJ whole genome shotgun (WGS) entry which is preliminary data.</text>
</comment>